<comment type="caution">
    <text evidence="2">The sequence shown here is derived from an EMBL/GenBank/DDBJ whole genome shotgun (WGS) entry which is preliminary data.</text>
</comment>
<proteinExistence type="predicted"/>
<dbReference type="EMBL" id="CAJVRM010000240">
    <property type="protein sequence ID" value="CAG8978084.1"/>
    <property type="molecule type" value="Genomic_DNA"/>
</dbReference>
<dbReference type="Proteomes" id="UP000701801">
    <property type="component" value="Unassembled WGS sequence"/>
</dbReference>
<evidence type="ECO:0000313" key="3">
    <source>
        <dbReference type="Proteomes" id="UP000701801"/>
    </source>
</evidence>
<keyword evidence="3" id="KW-1185">Reference proteome</keyword>
<accession>A0A9N9LTD5</accession>
<organism evidence="2 3">
    <name type="scientific">Hymenoscyphus albidus</name>
    <dbReference type="NCBI Taxonomy" id="595503"/>
    <lineage>
        <taxon>Eukaryota</taxon>
        <taxon>Fungi</taxon>
        <taxon>Dikarya</taxon>
        <taxon>Ascomycota</taxon>
        <taxon>Pezizomycotina</taxon>
        <taxon>Leotiomycetes</taxon>
        <taxon>Helotiales</taxon>
        <taxon>Helotiaceae</taxon>
        <taxon>Hymenoscyphus</taxon>
    </lineage>
</organism>
<feature type="region of interest" description="Disordered" evidence="1">
    <location>
        <begin position="18"/>
        <end position="124"/>
    </location>
</feature>
<evidence type="ECO:0000313" key="2">
    <source>
        <dbReference type="EMBL" id="CAG8978084.1"/>
    </source>
</evidence>
<feature type="compositionally biased region" description="Basic residues" evidence="1">
    <location>
        <begin position="58"/>
        <end position="75"/>
    </location>
</feature>
<sequence>MSENIDTYRTLRDKIIKRPIPHSYTKTGRPDSILPTKPLCNEKSKQMARQATGEKNHRETRKVRRENKLAHRKHAKDPLAAPTTTTAEPEEKEEKEKKKRGNGRARKRIPSKAQMGADEREEVDMNVGREEFEVGGEDFAGWKDEVVLRLKEN</sequence>
<dbReference type="AlphaFoldDB" id="A0A9N9LTD5"/>
<feature type="compositionally biased region" description="Basic residues" evidence="1">
    <location>
        <begin position="97"/>
        <end position="110"/>
    </location>
</feature>
<protein>
    <submittedName>
        <fullName evidence="2">Uncharacterized protein</fullName>
    </submittedName>
</protein>
<evidence type="ECO:0000256" key="1">
    <source>
        <dbReference type="SAM" id="MobiDB-lite"/>
    </source>
</evidence>
<gene>
    <name evidence="2" type="ORF">HYALB_00000756</name>
</gene>
<name>A0A9N9LTD5_9HELO</name>
<reference evidence="2" key="1">
    <citation type="submission" date="2021-07" db="EMBL/GenBank/DDBJ databases">
        <authorList>
            <person name="Durling M."/>
        </authorList>
    </citation>
    <scope>NUCLEOTIDE SEQUENCE</scope>
</reference>